<proteinExistence type="predicted"/>
<comment type="caution">
    <text evidence="1">The sequence shown here is derived from an EMBL/GenBank/DDBJ whole genome shotgun (WGS) entry which is preliminary data.</text>
</comment>
<accession>A0A0F9IUM4</accession>
<dbReference type="EMBL" id="LAZR01013066">
    <property type="protein sequence ID" value="KKM23719.1"/>
    <property type="molecule type" value="Genomic_DNA"/>
</dbReference>
<evidence type="ECO:0000313" key="1">
    <source>
        <dbReference type="EMBL" id="KKM23719.1"/>
    </source>
</evidence>
<sequence length="95" mass="10438">MPSTIHDFIPGDNVFYITDDSEPDAGLRVEMLKPRVQEATVESVGIFIDTNITIITYTVKNKTGDFQVTQALEPDTFGDLATALTEYAVRVNALA</sequence>
<protein>
    <submittedName>
        <fullName evidence="1">Uncharacterized protein</fullName>
    </submittedName>
</protein>
<reference evidence="1" key="1">
    <citation type="journal article" date="2015" name="Nature">
        <title>Complex archaea that bridge the gap between prokaryotes and eukaryotes.</title>
        <authorList>
            <person name="Spang A."/>
            <person name="Saw J.H."/>
            <person name="Jorgensen S.L."/>
            <person name="Zaremba-Niedzwiedzka K."/>
            <person name="Martijn J."/>
            <person name="Lind A.E."/>
            <person name="van Eijk R."/>
            <person name="Schleper C."/>
            <person name="Guy L."/>
            <person name="Ettema T.J."/>
        </authorList>
    </citation>
    <scope>NUCLEOTIDE SEQUENCE</scope>
</reference>
<gene>
    <name evidence="1" type="ORF">LCGC14_1612310</name>
</gene>
<dbReference type="AlphaFoldDB" id="A0A0F9IUM4"/>
<name>A0A0F9IUM4_9ZZZZ</name>
<organism evidence="1">
    <name type="scientific">marine sediment metagenome</name>
    <dbReference type="NCBI Taxonomy" id="412755"/>
    <lineage>
        <taxon>unclassified sequences</taxon>
        <taxon>metagenomes</taxon>
        <taxon>ecological metagenomes</taxon>
    </lineage>
</organism>